<accession>A0A645ALW8</accession>
<comment type="caution">
    <text evidence="2">The sequence shown here is derived from an EMBL/GenBank/DDBJ whole genome shotgun (WGS) entry which is preliminary data.</text>
</comment>
<keyword evidence="1" id="KW-0472">Membrane</keyword>
<feature type="transmembrane region" description="Helical" evidence="1">
    <location>
        <begin position="52"/>
        <end position="70"/>
    </location>
</feature>
<evidence type="ECO:0000256" key="1">
    <source>
        <dbReference type="SAM" id="Phobius"/>
    </source>
</evidence>
<protein>
    <submittedName>
        <fullName evidence="2">Uncharacterized protein</fullName>
    </submittedName>
</protein>
<organism evidence="2">
    <name type="scientific">bioreactor metagenome</name>
    <dbReference type="NCBI Taxonomy" id="1076179"/>
    <lineage>
        <taxon>unclassified sequences</taxon>
        <taxon>metagenomes</taxon>
        <taxon>ecological metagenomes</taxon>
    </lineage>
</organism>
<feature type="transmembrane region" description="Helical" evidence="1">
    <location>
        <begin position="90"/>
        <end position="109"/>
    </location>
</feature>
<evidence type="ECO:0000313" key="2">
    <source>
        <dbReference type="EMBL" id="MPM54037.1"/>
    </source>
</evidence>
<feature type="transmembrane region" description="Helical" evidence="1">
    <location>
        <begin position="121"/>
        <end position="139"/>
    </location>
</feature>
<proteinExistence type="predicted"/>
<dbReference type="AlphaFoldDB" id="A0A645ALW8"/>
<keyword evidence="1" id="KW-1133">Transmembrane helix</keyword>
<gene>
    <name evidence="2" type="ORF">SDC9_100810</name>
</gene>
<keyword evidence="1" id="KW-0812">Transmembrane</keyword>
<sequence length="146" mass="16191">MKILLSFIVSVLFIAGGLLITASAGQWALPAEWINNSVTALGVAPDPYDIEGYFTIAGVWFGFTAGYAWWQNKKGSFTIQGKLGKRLLRFVVGMVGILVLYLGLKLVFPESPEWLGLSLRFVRYGLIGLWVTALAPWLFEKIHLNV</sequence>
<dbReference type="EMBL" id="VSSQ01014616">
    <property type="protein sequence ID" value="MPM54037.1"/>
    <property type="molecule type" value="Genomic_DNA"/>
</dbReference>
<reference evidence="2" key="1">
    <citation type="submission" date="2019-08" db="EMBL/GenBank/DDBJ databases">
        <authorList>
            <person name="Kucharzyk K."/>
            <person name="Murdoch R.W."/>
            <person name="Higgins S."/>
            <person name="Loffler F."/>
        </authorList>
    </citation>
    <scope>NUCLEOTIDE SEQUENCE</scope>
</reference>
<name>A0A645ALW8_9ZZZZ</name>